<keyword evidence="7" id="KW-0131">Cell cycle</keyword>
<feature type="domain" description="Mur ligase C-terminal" evidence="12">
    <location>
        <begin position="325"/>
        <end position="457"/>
    </location>
</feature>
<dbReference type="Gene3D" id="3.40.1190.10">
    <property type="entry name" value="Mur-like, catalytic domain"/>
    <property type="match status" value="1"/>
</dbReference>
<dbReference type="Gene3D" id="3.40.50.720">
    <property type="entry name" value="NAD(P)-binding Rossmann-like Domain"/>
    <property type="match status" value="1"/>
</dbReference>
<evidence type="ECO:0000259" key="13">
    <source>
        <dbReference type="Pfam" id="PF08245"/>
    </source>
</evidence>
<comment type="caution">
    <text evidence="14">The sequence shown here is derived from an EMBL/GenBank/DDBJ whole genome shotgun (WGS) entry which is preliminary data.</text>
</comment>
<evidence type="ECO:0000256" key="9">
    <source>
        <dbReference type="SAM" id="MobiDB-lite"/>
    </source>
</evidence>
<dbReference type="GO" id="GO:0016881">
    <property type="term" value="F:acid-amino acid ligase activity"/>
    <property type="evidence" value="ECO:0007669"/>
    <property type="project" value="InterPro"/>
</dbReference>
<reference evidence="14" key="1">
    <citation type="journal article" date="2020" name="mSystems">
        <title>Genome- and Community-Level Interaction Insights into Carbon Utilization and Element Cycling Functions of Hydrothermarchaeota in Hydrothermal Sediment.</title>
        <authorList>
            <person name="Zhou Z."/>
            <person name="Liu Y."/>
            <person name="Xu W."/>
            <person name="Pan J."/>
            <person name="Luo Z.H."/>
            <person name="Li M."/>
        </authorList>
    </citation>
    <scope>NUCLEOTIDE SEQUENCE [LARGE SCALE GENOMIC DNA]</scope>
    <source>
        <strain evidence="14">SpSt-855</strain>
    </source>
</reference>
<dbReference type="PANTHER" id="PTHR43445">
    <property type="entry name" value="UDP-N-ACETYLMURAMATE--L-ALANINE LIGASE-RELATED"/>
    <property type="match status" value="1"/>
</dbReference>
<feature type="compositionally biased region" description="Polar residues" evidence="9">
    <location>
        <begin position="481"/>
        <end position="492"/>
    </location>
</feature>
<evidence type="ECO:0000259" key="12">
    <source>
        <dbReference type="Pfam" id="PF02875"/>
    </source>
</evidence>
<dbReference type="InterPro" id="IPR005757">
    <property type="entry name" value="Mpl"/>
</dbReference>
<dbReference type="GO" id="GO:0005524">
    <property type="term" value="F:ATP binding"/>
    <property type="evidence" value="ECO:0007669"/>
    <property type="project" value="UniProtKB-KW"/>
</dbReference>
<keyword evidence="4" id="KW-0067">ATP-binding</keyword>
<dbReference type="AlphaFoldDB" id="A0A7V5CSE6"/>
<keyword evidence="10" id="KW-0472">Membrane</keyword>
<dbReference type="InterPro" id="IPR050061">
    <property type="entry name" value="MurCDEF_pg_biosynth"/>
</dbReference>
<evidence type="ECO:0000256" key="8">
    <source>
        <dbReference type="ARBA" id="ARBA00023316"/>
    </source>
</evidence>
<evidence type="ECO:0000256" key="10">
    <source>
        <dbReference type="SAM" id="Phobius"/>
    </source>
</evidence>
<feature type="region of interest" description="Disordered" evidence="9">
    <location>
        <begin position="477"/>
        <end position="507"/>
    </location>
</feature>
<sequence length="507" mass="55366">MQANKHIHLIGICGTAMASLAGLLQQKGHRITGSDQAAYPPMSNLLASLGIPIAEPFAEANLQPAPDLTIIGNAISRGNAELEHVLDRKLPFTSMAQVIHDEFLAGRESLVVSGTHGKTTTTSMLAWIYEVASRHHAEFTPSFLIGGVAENFGTSFQYKPGKAFIIEGDEYDTAFFDKGPKFMHYFPDALILTHVEFDHADIYRDLDAVKTAFRRLVNLVPRRGRIVAFDASPHLRDCVQKALCPVEFYGARPDSAWQVVDLVQQGGVMQWKVLRYGAPWAEFRMQLAGEHNAFNATAAAALAAGQGVPLAAITEALASFRSVKRRLEVRAQVNGVTIIDDFAHHPTAIRETLRALRGAYPESRLWAVLEPRSNTLRRNVFEQELVESLALADQIVMAQVFKSEAVPEAERLQPERVIAALNEQGKPAHLIPGVAGIVARVAAEAQPGDVVAILSNGGFDGIYEKLPHALHQRAEEKLPQALQQRAENQPSQGHAAHGAAPMQEPRG</sequence>
<dbReference type="GO" id="GO:0008360">
    <property type="term" value="P:regulation of cell shape"/>
    <property type="evidence" value="ECO:0007669"/>
    <property type="project" value="UniProtKB-KW"/>
</dbReference>
<dbReference type="SUPFAM" id="SSF53623">
    <property type="entry name" value="MurD-like peptide ligases, catalytic domain"/>
    <property type="match status" value="1"/>
</dbReference>
<evidence type="ECO:0000259" key="11">
    <source>
        <dbReference type="Pfam" id="PF01225"/>
    </source>
</evidence>
<keyword evidence="6" id="KW-0573">Peptidoglycan synthesis</keyword>
<evidence type="ECO:0000256" key="6">
    <source>
        <dbReference type="ARBA" id="ARBA00022984"/>
    </source>
</evidence>
<keyword evidence="5" id="KW-0133">Cell shape</keyword>
<dbReference type="InterPro" id="IPR000713">
    <property type="entry name" value="Mur_ligase_N"/>
</dbReference>
<dbReference type="GO" id="GO:0071555">
    <property type="term" value="P:cell wall organization"/>
    <property type="evidence" value="ECO:0007669"/>
    <property type="project" value="UniProtKB-KW"/>
</dbReference>
<keyword evidence="10" id="KW-1133">Transmembrane helix</keyword>
<dbReference type="InterPro" id="IPR036565">
    <property type="entry name" value="Mur-like_cat_sf"/>
</dbReference>
<dbReference type="Pfam" id="PF01225">
    <property type="entry name" value="Mur_ligase"/>
    <property type="match status" value="1"/>
</dbReference>
<dbReference type="NCBIfam" id="TIGR01081">
    <property type="entry name" value="mpl"/>
    <property type="match status" value="1"/>
</dbReference>
<dbReference type="EMBL" id="DTKL01000014">
    <property type="protein sequence ID" value="HGY93404.1"/>
    <property type="molecule type" value="Genomic_DNA"/>
</dbReference>
<evidence type="ECO:0000313" key="14">
    <source>
        <dbReference type="EMBL" id="HGY93404.1"/>
    </source>
</evidence>
<accession>A0A7V5CSE6</accession>
<protein>
    <submittedName>
        <fullName evidence="14">UDP-N-acetylmuramate:L-alanyl-gamma-D-glutamyl-meso-diaminopimelate ligase</fullName>
    </submittedName>
</protein>
<dbReference type="Gene3D" id="3.90.190.20">
    <property type="entry name" value="Mur ligase, C-terminal domain"/>
    <property type="match status" value="1"/>
</dbReference>
<evidence type="ECO:0000256" key="7">
    <source>
        <dbReference type="ARBA" id="ARBA00023306"/>
    </source>
</evidence>
<evidence type="ECO:0000256" key="4">
    <source>
        <dbReference type="ARBA" id="ARBA00022840"/>
    </source>
</evidence>
<dbReference type="Pfam" id="PF08245">
    <property type="entry name" value="Mur_ligase_M"/>
    <property type="match status" value="1"/>
</dbReference>
<gene>
    <name evidence="14" type="primary">mpl</name>
    <name evidence="14" type="ORF">ENW50_01745</name>
</gene>
<dbReference type="GO" id="GO:0009252">
    <property type="term" value="P:peptidoglycan biosynthetic process"/>
    <property type="evidence" value="ECO:0007669"/>
    <property type="project" value="UniProtKB-KW"/>
</dbReference>
<keyword evidence="1 14" id="KW-0436">Ligase</keyword>
<proteinExistence type="predicted"/>
<evidence type="ECO:0000256" key="3">
    <source>
        <dbReference type="ARBA" id="ARBA00022741"/>
    </source>
</evidence>
<dbReference type="InterPro" id="IPR036615">
    <property type="entry name" value="Mur_ligase_C_dom_sf"/>
</dbReference>
<dbReference type="InterPro" id="IPR004101">
    <property type="entry name" value="Mur_ligase_C"/>
</dbReference>
<evidence type="ECO:0000256" key="5">
    <source>
        <dbReference type="ARBA" id="ARBA00022960"/>
    </source>
</evidence>
<keyword evidence="10" id="KW-0812">Transmembrane</keyword>
<feature type="domain" description="Mur ligase N-terminal catalytic" evidence="11">
    <location>
        <begin position="6"/>
        <end position="100"/>
    </location>
</feature>
<feature type="transmembrane region" description="Helical" evidence="10">
    <location>
        <begin position="6"/>
        <end position="24"/>
    </location>
</feature>
<keyword evidence="2" id="KW-0132">Cell division</keyword>
<organism evidence="14">
    <name type="scientific">Acidobacterium capsulatum</name>
    <dbReference type="NCBI Taxonomy" id="33075"/>
    <lineage>
        <taxon>Bacteria</taxon>
        <taxon>Pseudomonadati</taxon>
        <taxon>Acidobacteriota</taxon>
        <taxon>Terriglobia</taxon>
        <taxon>Terriglobales</taxon>
        <taxon>Acidobacteriaceae</taxon>
        <taxon>Acidobacterium</taxon>
    </lineage>
</organism>
<evidence type="ECO:0000256" key="2">
    <source>
        <dbReference type="ARBA" id="ARBA00022618"/>
    </source>
</evidence>
<dbReference type="Pfam" id="PF02875">
    <property type="entry name" value="Mur_ligase_C"/>
    <property type="match status" value="1"/>
</dbReference>
<keyword evidence="8" id="KW-0961">Cell wall biogenesis/degradation</keyword>
<feature type="domain" description="Mur ligase central" evidence="13">
    <location>
        <begin position="112"/>
        <end position="303"/>
    </location>
</feature>
<dbReference type="GO" id="GO:0051301">
    <property type="term" value="P:cell division"/>
    <property type="evidence" value="ECO:0007669"/>
    <property type="project" value="UniProtKB-KW"/>
</dbReference>
<dbReference type="InterPro" id="IPR013221">
    <property type="entry name" value="Mur_ligase_cen"/>
</dbReference>
<dbReference type="SUPFAM" id="SSF51984">
    <property type="entry name" value="MurCD N-terminal domain"/>
    <property type="match status" value="1"/>
</dbReference>
<keyword evidence="3" id="KW-0547">Nucleotide-binding</keyword>
<name>A0A7V5CSE6_9BACT</name>
<evidence type="ECO:0000256" key="1">
    <source>
        <dbReference type="ARBA" id="ARBA00022598"/>
    </source>
</evidence>
<dbReference type="SUPFAM" id="SSF53244">
    <property type="entry name" value="MurD-like peptide ligases, peptide-binding domain"/>
    <property type="match status" value="1"/>
</dbReference>
<dbReference type="PANTHER" id="PTHR43445:SF5">
    <property type="entry name" value="UDP-N-ACETYLMURAMATE--L-ALANYL-GAMMA-D-GLUTAMYL-MESO-2,6-DIAMINOHEPTANDIOATE LIGASE"/>
    <property type="match status" value="1"/>
</dbReference>